<keyword evidence="3" id="KW-1185">Reference proteome</keyword>
<feature type="region of interest" description="Disordered" evidence="1">
    <location>
        <begin position="1"/>
        <end position="20"/>
    </location>
</feature>
<sequence length="63" mass="6877">MGQNTPGDGNLTRDMDIANPKRSKAVKRKCDGFASASILIPVHSLCCPLRELTNKSIINNDCF</sequence>
<protein>
    <submittedName>
        <fullName evidence="2">Uncharacterized protein</fullName>
    </submittedName>
</protein>
<dbReference type="AlphaFoldDB" id="A0A917C2S3"/>
<gene>
    <name evidence="2" type="ORF">GCM10010912_12850</name>
</gene>
<reference evidence="2" key="2">
    <citation type="submission" date="2020-09" db="EMBL/GenBank/DDBJ databases">
        <authorList>
            <person name="Sun Q."/>
            <person name="Zhou Y."/>
        </authorList>
    </citation>
    <scope>NUCLEOTIDE SEQUENCE</scope>
    <source>
        <strain evidence="2">CGMCC 1.16134</strain>
    </source>
</reference>
<accession>A0A917C2S3</accession>
<comment type="caution">
    <text evidence="2">The sequence shown here is derived from an EMBL/GenBank/DDBJ whole genome shotgun (WGS) entry which is preliminary data.</text>
</comment>
<name>A0A917C2S3_9BACL</name>
<evidence type="ECO:0000256" key="1">
    <source>
        <dbReference type="SAM" id="MobiDB-lite"/>
    </source>
</evidence>
<dbReference type="Proteomes" id="UP000637643">
    <property type="component" value="Unassembled WGS sequence"/>
</dbReference>
<dbReference type="EMBL" id="BMKR01000004">
    <property type="protein sequence ID" value="GGF69162.1"/>
    <property type="molecule type" value="Genomic_DNA"/>
</dbReference>
<evidence type="ECO:0000313" key="2">
    <source>
        <dbReference type="EMBL" id="GGF69162.1"/>
    </source>
</evidence>
<organism evidence="2 3">
    <name type="scientific">Paenibacillus albidus</name>
    <dbReference type="NCBI Taxonomy" id="2041023"/>
    <lineage>
        <taxon>Bacteria</taxon>
        <taxon>Bacillati</taxon>
        <taxon>Bacillota</taxon>
        <taxon>Bacilli</taxon>
        <taxon>Bacillales</taxon>
        <taxon>Paenibacillaceae</taxon>
        <taxon>Paenibacillus</taxon>
    </lineage>
</organism>
<evidence type="ECO:0000313" key="3">
    <source>
        <dbReference type="Proteomes" id="UP000637643"/>
    </source>
</evidence>
<reference evidence="2" key="1">
    <citation type="journal article" date="2014" name="Int. J. Syst. Evol. Microbiol.">
        <title>Complete genome sequence of Corynebacterium casei LMG S-19264T (=DSM 44701T), isolated from a smear-ripened cheese.</title>
        <authorList>
            <consortium name="US DOE Joint Genome Institute (JGI-PGF)"/>
            <person name="Walter F."/>
            <person name="Albersmeier A."/>
            <person name="Kalinowski J."/>
            <person name="Ruckert C."/>
        </authorList>
    </citation>
    <scope>NUCLEOTIDE SEQUENCE</scope>
    <source>
        <strain evidence="2">CGMCC 1.16134</strain>
    </source>
</reference>
<proteinExistence type="predicted"/>